<dbReference type="PANTHER" id="PTHR23282:SF101">
    <property type="entry name" value="MAM DOMAIN-CONTAINING PROTEIN"/>
    <property type="match status" value="1"/>
</dbReference>
<dbReference type="PROSITE" id="PS50060">
    <property type="entry name" value="MAM_2"/>
    <property type="match status" value="2"/>
</dbReference>
<dbReference type="SUPFAM" id="SSF49899">
    <property type="entry name" value="Concanavalin A-like lectins/glucanases"/>
    <property type="match status" value="2"/>
</dbReference>
<accession>A0A8B8C334</accession>
<organism evidence="3 4">
    <name type="scientific">Crassostrea virginica</name>
    <name type="common">Eastern oyster</name>
    <dbReference type="NCBI Taxonomy" id="6565"/>
    <lineage>
        <taxon>Eukaryota</taxon>
        <taxon>Metazoa</taxon>
        <taxon>Spiralia</taxon>
        <taxon>Lophotrochozoa</taxon>
        <taxon>Mollusca</taxon>
        <taxon>Bivalvia</taxon>
        <taxon>Autobranchia</taxon>
        <taxon>Pteriomorphia</taxon>
        <taxon>Ostreida</taxon>
        <taxon>Ostreoidea</taxon>
        <taxon>Ostreidae</taxon>
        <taxon>Crassostrea</taxon>
    </lineage>
</organism>
<reference evidence="4" key="1">
    <citation type="submission" date="2025-08" db="UniProtKB">
        <authorList>
            <consortium name="RefSeq"/>
        </authorList>
    </citation>
    <scope>IDENTIFICATION</scope>
    <source>
        <tissue evidence="4">Whole sample</tissue>
    </source>
</reference>
<feature type="domain" description="MAM" evidence="2">
    <location>
        <begin position="191"/>
        <end position="353"/>
    </location>
</feature>
<dbReference type="SMART" id="SM00137">
    <property type="entry name" value="MAM"/>
    <property type="match status" value="2"/>
</dbReference>
<dbReference type="Gene3D" id="2.60.120.200">
    <property type="match status" value="2"/>
</dbReference>
<dbReference type="PANTHER" id="PTHR23282">
    <property type="entry name" value="APICAL ENDOSOMAL GLYCOPROTEIN PRECURSOR"/>
    <property type="match status" value="1"/>
</dbReference>
<feature type="domain" description="MAM" evidence="2">
    <location>
        <begin position="21"/>
        <end position="184"/>
    </location>
</feature>
<evidence type="ECO:0000313" key="3">
    <source>
        <dbReference type="Proteomes" id="UP000694844"/>
    </source>
</evidence>
<keyword evidence="3" id="KW-1185">Reference proteome</keyword>
<feature type="chain" id="PRO_5034858379" evidence="1">
    <location>
        <begin position="21"/>
        <end position="353"/>
    </location>
</feature>
<evidence type="ECO:0000256" key="1">
    <source>
        <dbReference type="SAM" id="SignalP"/>
    </source>
</evidence>
<dbReference type="GeneID" id="111115524"/>
<dbReference type="RefSeq" id="XP_022309995.1">
    <property type="nucleotide sequence ID" value="XM_022454287.1"/>
</dbReference>
<sequence length="353" mass="39247">MRTGITLIIIFKTLFSKSDAGFTDFETPSKDWFNALFRNAASWKLHRDDKPSWKTSPTLPLDHRRGSFLYFSTSGSAGDVYKKSAILESKILRNSNRGSCVSFWYRISGRHAGVLELKRVKRTGTDLLWKRKGEQTVGWKYVKVAIPINTKAKYYQLIIEANLGSGGSIAIDDIDLDENRSCTNSLENGGFIVDFENKVTSMKNKVYGDHFDWVIKKATSSEGGPPNDFTSGMGHYLLLKTYGKRTGQKASYVSNGISRSDHGACLSFYYFINEQRVGKLTVSILSKSGWVSTAKILWSNTGNQSGNWKFAKVSLPKTLTSQSYDIMFTGTVGTDNSGSLAIDDITLKNTGVC</sequence>
<dbReference type="GO" id="GO:0016020">
    <property type="term" value="C:membrane"/>
    <property type="evidence" value="ECO:0007669"/>
    <property type="project" value="InterPro"/>
</dbReference>
<feature type="signal peptide" evidence="1">
    <location>
        <begin position="1"/>
        <end position="20"/>
    </location>
</feature>
<dbReference type="CDD" id="cd06263">
    <property type="entry name" value="MAM"/>
    <property type="match status" value="2"/>
</dbReference>
<evidence type="ECO:0000313" key="4">
    <source>
        <dbReference type="RefSeq" id="XP_022309995.1"/>
    </source>
</evidence>
<protein>
    <submittedName>
        <fullName evidence="4">MAM and LDL-receptor class A domain-containing protein 1-like</fullName>
    </submittedName>
</protein>
<dbReference type="PRINTS" id="PR00020">
    <property type="entry name" value="MAMDOMAIN"/>
</dbReference>
<dbReference type="AlphaFoldDB" id="A0A8B8C334"/>
<dbReference type="InterPro" id="IPR013320">
    <property type="entry name" value="ConA-like_dom_sf"/>
</dbReference>
<name>A0A8B8C334_CRAVI</name>
<proteinExistence type="predicted"/>
<gene>
    <name evidence="4" type="primary">LOC111115524</name>
</gene>
<keyword evidence="1" id="KW-0732">Signal</keyword>
<dbReference type="KEGG" id="cvn:111115524"/>
<dbReference type="InterPro" id="IPR051560">
    <property type="entry name" value="MAM_domain-containing"/>
</dbReference>
<dbReference type="Pfam" id="PF00629">
    <property type="entry name" value="MAM"/>
    <property type="match status" value="2"/>
</dbReference>
<evidence type="ECO:0000259" key="2">
    <source>
        <dbReference type="PROSITE" id="PS50060"/>
    </source>
</evidence>
<dbReference type="Proteomes" id="UP000694844">
    <property type="component" value="Chromosome 9"/>
</dbReference>
<dbReference type="InterPro" id="IPR000998">
    <property type="entry name" value="MAM_dom"/>
</dbReference>
<dbReference type="OrthoDB" id="412155at2759"/>